<evidence type="ECO:0000256" key="1">
    <source>
        <dbReference type="SAM" id="MobiDB-lite"/>
    </source>
</evidence>
<accession>A0A1G4ARF6</accession>
<organism evidence="2 3">
    <name type="scientific">Colletotrichum orchidophilum</name>
    <dbReference type="NCBI Taxonomy" id="1209926"/>
    <lineage>
        <taxon>Eukaryota</taxon>
        <taxon>Fungi</taxon>
        <taxon>Dikarya</taxon>
        <taxon>Ascomycota</taxon>
        <taxon>Pezizomycotina</taxon>
        <taxon>Sordariomycetes</taxon>
        <taxon>Hypocreomycetidae</taxon>
        <taxon>Glomerellales</taxon>
        <taxon>Glomerellaceae</taxon>
        <taxon>Colletotrichum</taxon>
    </lineage>
</organism>
<dbReference type="Proteomes" id="UP000176998">
    <property type="component" value="Unassembled WGS sequence"/>
</dbReference>
<protein>
    <submittedName>
        <fullName evidence="2">Uncharacterized protein</fullName>
    </submittedName>
</protein>
<reference evidence="2 3" key="1">
    <citation type="submission" date="2016-09" db="EMBL/GenBank/DDBJ databases">
        <authorList>
            <person name="Capua I."/>
            <person name="De Benedictis P."/>
            <person name="Joannis T."/>
            <person name="Lombin L.H."/>
            <person name="Cattoli G."/>
        </authorList>
    </citation>
    <scope>NUCLEOTIDE SEQUENCE [LARGE SCALE GENOMIC DNA]</scope>
    <source>
        <strain evidence="2 3">IMI 309357</strain>
    </source>
</reference>
<comment type="caution">
    <text evidence="2">The sequence shown here is derived from an EMBL/GenBank/DDBJ whole genome shotgun (WGS) entry which is preliminary data.</text>
</comment>
<evidence type="ECO:0000313" key="3">
    <source>
        <dbReference type="Proteomes" id="UP000176998"/>
    </source>
</evidence>
<evidence type="ECO:0000313" key="2">
    <source>
        <dbReference type="EMBL" id="OHE91748.1"/>
    </source>
</evidence>
<dbReference type="GeneID" id="34566103"/>
<proteinExistence type="predicted"/>
<sequence length="153" mass="15856">MSCRTDGKQQDTPTPGVKQHKNETGLGLGLCSPQAEDPCSAVAGRGDPIPACLSADGTAEGAENREGRSFSRPGTACLGLETSKGKEGGGPGEWRTRKGIRASAVPLPGTLRVNVRLIEKTPACRRNRKSSLHVIAAGGEDVDTTSKTGSICE</sequence>
<dbReference type="RefSeq" id="XP_022468920.1">
    <property type="nucleotide sequence ID" value="XM_022624593.1"/>
</dbReference>
<feature type="region of interest" description="Disordered" evidence="1">
    <location>
        <begin position="1"/>
        <end position="30"/>
    </location>
</feature>
<dbReference type="AlphaFoldDB" id="A0A1G4ARF6"/>
<dbReference type="EMBL" id="MJBS01000172">
    <property type="protein sequence ID" value="OHE91748.1"/>
    <property type="molecule type" value="Genomic_DNA"/>
</dbReference>
<name>A0A1G4ARF6_9PEZI</name>
<gene>
    <name evidence="2" type="ORF">CORC01_12975</name>
</gene>
<feature type="region of interest" description="Disordered" evidence="1">
    <location>
        <begin position="54"/>
        <end position="99"/>
    </location>
</feature>
<keyword evidence="3" id="KW-1185">Reference proteome</keyword>